<dbReference type="NCBIfam" id="NF040878">
    <property type="entry name" value="SE1561_fam"/>
    <property type="match status" value="1"/>
</dbReference>
<dbReference type="EMBL" id="QXIR01000018">
    <property type="protein sequence ID" value="RIW32309.1"/>
    <property type="molecule type" value="Genomic_DNA"/>
</dbReference>
<evidence type="ECO:0000313" key="2">
    <source>
        <dbReference type="Proteomes" id="UP000265801"/>
    </source>
</evidence>
<evidence type="ECO:0000313" key="1">
    <source>
        <dbReference type="EMBL" id="RIW32309.1"/>
    </source>
</evidence>
<dbReference type="Proteomes" id="UP000265801">
    <property type="component" value="Unassembled WGS sequence"/>
</dbReference>
<name>A0A3A1R0A2_9BACI</name>
<dbReference type="InterPro" id="IPR047670">
    <property type="entry name" value="YfjT-like"/>
</dbReference>
<comment type="caution">
    <text evidence="1">The sequence shown here is derived from an EMBL/GenBank/DDBJ whole genome shotgun (WGS) entry which is preliminary data.</text>
</comment>
<accession>A0A3A1R0A2</accession>
<gene>
    <name evidence="1" type="ORF">D3H55_13640</name>
</gene>
<protein>
    <submittedName>
        <fullName evidence="1">Uncharacterized protein</fullName>
    </submittedName>
</protein>
<organism evidence="1 2">
    <name type="scientific">Bacillus salacetis</name>
    <dbReference type="NCBI Taxonomy" id="2315464"/>
    <lineage>
        <taxon>Bacteria</taxon>
        <taxon>Bacillati</taxon>
        <taxon>Bacillota</taxon>
        <taxon>Bacilli</taxon>
        <taxon>Bacillales</taxon>
        <taxon>Bacillaceae</taxon>
        <taxon>Bacillus</taxon>
    </lineage>
</organism>
<dbReference type="AlphaFoldDB" id="A0A3A1R0A2"/>
<dbReference type="OrthoDB" id="2990422at2"/>
<keyword evidence="2" id="KW-1185">Reference proteome</keyword>
<proteinExistence type="predicted"/>
<sequence>MLFTAEFGTMIEEISIKGANTLGKAASNRDDQVLYLKQRLNMFLEVIESIDPETTELEDIDRLIQMIDDLEMKVDQFKK</sequence>
<reference evidence="1 2" key="1">
    <citation type="submission" date="2018-09" db="EMBL/GenBank/DDBJ databases">
        <title>Bacillus saliacetes sp. nov., isolated from Thai shrimp paste (Ka-pi).</title>
        <authorList>
            <person name="Daroonpunt R."/>
            <person name="Tanasupawat S."/>
            <person name="Yiamsombut S."/>
        </authorList>
    </citation>
    <scope>NUCLEOTIDE SEQUENCE [LARGE SCALE GENOMIC DNA]</scope>
    <source>
        <strain evidence="1 2">SKP7-4</strain>
    </source>
</reference>